<reference evidence="2 3" key="1">
    <citation type="submission" date="2023-09" db="EMBL/GenBank/DDBJ databases">
        <title>Pangenome analysis of Batrachochytrium dendrobatidis and related Chytrids.</title>
        <authorList>
            <person name="Yacoub M.N."/>
            <person name="Stajich J.E."/>
            <person name="James T.Y."/>
        </authorList>
    </citation>
    <scope>NUCLEOTIDE SEQUENCE [LARGE SCALE GENOMIC DNA]</scope>
    <source>
        <strain evidence="2 3">JEL0888</strain>
    </source>
</reference>
<evidence type="ECO:0000313" key="2">
    <source>
        <dbReference type="EMBL" id="KAL2919107.1"/>
    </source>
</evidence>
<sequence length="254" mass="27182">MGDTGAETARRAEPATKSKPPKPGSKKAQLLKKQSDAAGASPAPGAAAAQAGPAEPPAAAVHGAVVVLVFRDARTLKAALDRPHVAYEGGTLKGPLKGVNFPLSALADWDKRTPDKTPAEQDLLALVARLASSPAASASGDDAAPPAAEPLQYLIAGLRGDRSTFVHEWAHARFFLDASFRAAATAIWDELDADLKRAIERELAMRNYRPDVFIDEFQAYICETPDDFGRRWGPRLREHHVRIRALVSAPPNLC</sequence>
<name>A0ABR4NHW4_9FUNG</name>
<accession>A0ABR4NHW4</accession>
<evidence type="ECO:0000256" key="1">
    <source>
        <dbReference type="SAM" id="MobiDB-lite"/>
    </source>
</evidence>
<proteinExistence type="predicted"/>
<feature type="compositionally biased region" description="Low complexity" evidence="1">
    <location>
        <begin position="37"/>
        <end position="51"/>
    </location>
</feature>
<dbReference type="EMBL" id="JADGIZ020000004">
    <property type="protein sequence ID" value="KAL2919107.1"/>
    <property type="molecule type" value="Genomic_DNA"/>
</dbReference>
<protein>
    <submittedName>
        <fullName evidence="2">Uncharacterized protein</fullName>
    </submittedName>
</protein>
<comment type="caution">
    <text evidence="2">The sequence shown here is derived from an EMBL/GenBank/DDBJ whole genome shotgun (WGS) entry which is preliminary data.</text>
</comment>
<organism evidence="2 3">
    <name type="scientific">Polyrhizophydium stewartii</name>
    <dbReference type="NCBI Taxonomy" id="2732419"/>
    <lineage>
        <taxon>Eukaryota</taxon>
        <taxon>Fungi</taxon>
        <taxon>Fungi incertae sedis</taxon>
        <taxon>Chytridiomycota</taxon>
        <taxon>Chytridiomycota incertae sedis</taxon>
        <taxon>Chytridiomycetes</taxon>
        <taxon>Rhizophydiales</taxon>
        <taxon>Rhizophydiales incertae sedis</taxon>
        <taxon>Polyrhizophydium</taxon>
    </lineage>
</organism>
<feature type="region of interest" description="Disordered" evidence="1">
    <location>
        <begin position="1"/>
        <end position="51"/>
    </location>
</feature>
<evidence type="ECO:0000313" key="3">
    <source>
        <dbReference type="Proteomes" id="UP001527925"/>
    </source>
</evidence>
<gene>
    <name evidence="2" type="ORF">HK105_201377</name>
</gene>
<keyword evidence="3" id="KW-1185">Reference proteome</keyword>
<dbReference type="Proteomes" id="UP001527925">
    <property type="component" value="Unassembled WGS sequence"/>
</dbReference>